<dbReference type="Proteomes" id="UP000186106">
    <property type="component" value="Unassembled WGS sequence"/>
</dbReference>
<proteinExistence type="predicted"/>
<dbReference type="KEGG" id="cjt:EG359_02310"/>
<dbReference type="OrthoDB" id="1452987at2"/>
<protein>
    <submittedName>
        <fullName evidence="2">Uncharacterized protein</fullName>
    </submittedName>
</protein>
<name>A0A1N7IM50_9FLAO</name>
<evidence type="ECO:0000313" key="1">
    <source>
        <dbReference type="EMBL" id="AZA98508.1"/>
    </source>
</evidence>
<dbReference type="Proteomes" id="UP000279541">
    <property type="component" value="Chromosome"/>
</dbReference>
<sequence>MKYLVFILLFSFTASGQNSKKKVYIQHNNSDSLEVIEGKRKYAYNFIFPKASVIDSYFILSRDETFYIKYEFKGSARSLYFIIAEFKWKAKNIYLNNYTSLNNREGQWSGVVKFLDNKQISNFDQVEEIFFSVENNDKIHVFKNSREIATMNLPNEIENEMILDDEVIFKILNEAKDISIE</sequence>
<accession>A0A1N7IM50</accession>
<organism evidence="2 3">
    <name type="scientific">Chryseobacterium joostei</name>
    <dbReference type="NCBI Taxonomy" id="112234"/>
    <lineage>
        <taxon>Bacteria</taxon>
        <taxon>Pseudomonadati</taxon>
        <taxon>Bacteroidota</taxon>
        <taxon>Flavobacteriia</taxon>
        <taxon>Flavobacteriales</taxon>
        <taxon>Weeksellaceae</taxon>
        <taxon>Chryseobacterium group</taxon>
        <taxon>Chryseobacterium</taxon>
    </lineage>
</organism>
<dbReference type="AlphaFoldDB" id="A0A1N7IM50"/>
<dbReference type="RefSeq" id="WP_076355405.1">
    <property type="nucleotide sequence ID" value="NZ_CP033926.1"/>
</dbReference>
<evidence type="ECO:0000313" key="4">
    <source>
        <dbReference type="Proteomes" id="UP000279541"/>
    </source>
</evidence>
<evidence type="ECO:0000313" key="2">
    <source>
        <dbReference type="EMBL" id="SIS38132.1"/>
    </source>
</evidence>
<gene>
    <name evidence="1" type="ORF">EG359_02310</name>
    <name evidence="2" type="ORF">SAMN05421768_10664</name>
</gene>
<reference evidence="2 3" key="1">
    <citation type="submission" date="2017-01" db="EMBL/GenBank/DDBJ databases">
        <authorList>
            <person name="Mah S.A."/>
            <person name="Swanson W.J."/>
            <person name="Moy G.W."/>
            <person name="Vacquier V.D."/>
        </authorList>
    </citation>
    <scope>NUCLEOTIDE SEQUENCE [LARGE SCALE GENOMIC DNA]</scope>
    <source>
        <strain evidence="2 3">DSM 16927</strain>
    </source>
</reference>
<dbReference type="EMBL" id="FTNZ01000006">
    <property type="protein sequence ID" value="SIS38132.1"/>
    <property type="molecule type" value="Genomic_DNA"/>
</dbReference>
<evidence type="ECO:0000313" key="3">
    <source>
        <dbReference type="Proteomes" id="UP000186106"/>
    </source>
</evidence>
<dbReference type="EMBL" id="CP033926">
    <property type="protein sequence ID" value="AZA98508.1"/>
    <property type="molecule type" value="Genomic_DNA"/>
</dbReference>
<dbReference type="STRING" id="112234.SAMN05421768_10664"/>
<keyword evidence="4" id="KW-1185">Reference proteome</keyword>
<reference evidence="1 4" key="2">
    <citation type="submission" date="2018-11" db="EMBL/GenBank/DDBJ databases">
        <title>Proposal to divide the Flavobacteriaceae and reorganize its genera based on Amino Acid Identity values calculated from whole genome sequences.</title>
        <authorList>
            <person name="Nicholson A.C."/>
            <person name="Gulvik C.A."/>
            <person name="Whitney A.M."/>
            <person name="Humrighouse B.W."/>
            <person name="Bell M."/>
            <person name="Holmes B."/>
            <person name="Steigerwalt A.G."/>
            <person name="Villarma A."/>
            <person name="Sheth M."/>
            <person name="Batra D."/>
            <person name="Pryor J."/>
            <person name="Bernardet J.-F."/>
            <person name="Hugo C."/>
            <person name="Kampfer P."/>
            <person name="Newman J."/>
            <person name="McQuiston J.R."/>
        </authorList>
    </citation>
    <scope>NUCLEOTIDE SEQUENCE [LARGE SCALE GENOMIC DNA]</scope>
    <source>
        <strain evidence="1 4">DSM 16927</strain>
    </source>
</reference>